<evidence type="ECO:0000256" key="1">
    <source>
        <dbReference type="SAM" id="MobiDB-lite"/>
    </source>
</evidence>
<feature type="compositionally biased region" description="Basic and acidic residues" evidence="1">
    <location>
        <begin position="7"/>
        <end position="21"/>
    </location>
</feature>
<dbReference type="WBParaSite" id="BXY_0819500.1">
    <property type="protein sequence ID" value="BXY_0819500.1"/>
    <property type="gene ID" value="BXY_0819500"/>
</dbReference>
<sequence length="276" mass="31262">MGALESGWRRAEEEEKKMERERIRVPPQPLVLRCFAAHFSLANGENMIFRRAGRLLLWRRGGENQTLGFLLHHHRIPLLSNSLGISLAEQAFSKSLDIPPLLYRLVKSPIIRGARLHSFSDSCSAESGLFSRQTRIIGMSLKNNAYKWMARYFFDSGANALQCHKNLAKVYPDCPSPETIRRWYAEFKTVPFMESVRKSTKSGRPSKIDDDLLKAEIEANPKLTSRDLAKKFQVHHSTVAEHLLKIHLLSAMNSTESGLIEDKVEPSSCDISASKS</sequence>
<dbReference type="GO" id="GO:0005634">
    <property type="term" value="C:nucleus"/>
    <property type="evidence" value="ECO:0007669"/>
    <property type="project" value="TreeGrafter"/>
</dbReference>
<dbReference type="PANTHER" id="PTHR46060:SF2">
    <property type="entry name" value="HISTONE-LYSINE N-METHYLTRANSFERASE SETMAR"/>
    <property type="match status" value="1"/>
</dbReference>
<proteinExistence type="predicted"/>
<dbReference type="InterPro" id="IPR052709">
    <property type="entry name" value="Transposase-MT_Hybrid"/>
</dbReference>
<reference evidence="3" key="1">
    <citation type="submission" date="2016-11" db="UniProtKB">
        <authorList>
            <consortium name="WormBaseParasite"/>
        </authorList>
    </citation>
    <scope>IDENTIFICATION</scope>
</reference>
<dbReference type="GO" id="GO:0044547">
    <property type="term" value="F:DNA topoisomerase binding"/>
    <property type="evidence" value="ECO:0007669"/>
    <property type="project" value="TreeGrafter"/>
</dbReference>
<dbReference type="GO" id="GO:0006303">
    <property type="term" value="P:double-strand break repair via nonhomologous end joining"/>
    <property type="evidence" value="ECO:0007669"/>
    <property type="project" value="TreeGrafter"/>
</dbReference>
<organism evidence="2 3">
    <name type="scientific">Bursaphelenchus xylophilus</name>
    <name type="common">Pinewood nematode worm</name>
    <name type="synonym">Aphelenchoides xylophilus</name>
    <dbReference type="NCBI Taxonomy" id="6326"/>
    <lineage>
        <taxon>Eukaryota</taxon>
        <taxon>Metazoa</taxon>
        <taxon>Ecdysozoa</taxon>
        <taxon>Nematoda</taxon>
        <taxon>Chromadorea</taxon>
        <taxon>Rhabditida</taxon>
        <taxon>Tylenchina</taxon>
        <taxon>Tylenchomorpha</taxon>
        <taxon>Aphelenchoidea</taxon>
        <taxon>Aphelenchoididae</taxon>
        <taxon>Bursaphelenchus</taxon>
    </lineage>
</organism>
<dbReference type="GO" id="GO:0031297">
    <property type="term" value="P:replication fork processing"/>
    <property type="evidence" value="ECO:0007669"/>
    <property type="project" value="TreeGrafter"/>
</dbReference>
<dbReference type="AlphaFoldDB" id="A0A1I7S5B0"/>
<dbReference type="GO" id="GO:0000014">
    <property type="term" value="F:single-stranded DNA endodeoxyribonuclease activity"/>
    <property type="evidence" value="ECO:0007669"/>
    <property type="project" value="TreeGrafter"/>
</dbReference>
<protein>
    <submittedName>
        <fullName evidence="3">HTH_48 domain-containing protein</fullName>
    </submittedName>
</protein>
<dbReference type="GO" id="GO:0003690">
    <property type="term" value="F:double-stranded DNA binding"/>
    <property type="evidence" value="ECO:0007669"/>
    <property type="project" value="TreeGrafter"/>
</dbReference>
<dbReference type="PANTHER" id="PTHR46060">
    <property type="entry name" value="MARINER MOS1 TRANSPOSASE-LIKE PROTEIN"/>
    <property type="match status" value="1"/>
</dbReference>
<dbReference type="GO" id="GO:0000729">
    <property type="term" value="P:DNA double-strand break processing"/>
    <property type="evidence" value="ECO:0007669"/>
    <property type="project" value="TreeGrafter"/>
</dbReference>
<dbReference type="GO" id="GO:0015074">
    <property type="term" value="P:DNA integration"/>
    <property type="evidence" value="ECO:0007669"/>
    <property type="project" value="TreeGrafter"/>
</dbReference>
<dbReference type="GO" id="GO:0044774">
    <property type="term" value="P:mitotic DNA integrity checkpoint signaling"/>
    <property type="evidence" value="ECO:0007669"/>
    <property type="project" value="TreeGrafter"/>
</dbReference>
<dbReference type="GO" id="GO:0035861">
    <property type="term" value="C:site of double-strand break"/>
    <property type="evidence" value="ECO:0007669"/>
    <property type="project" value="TreeGrafter"/>
</dbReference>
<evidence type="ECO:0000313" key="2">
    <source>
        <dbReference type="Proteomes" id="UP000095284"/>
    </source>
</evidence>
<dbReference type="GO" id="GO:0000793">
    <property type="term" value="C:condensed chromosome"/>
    <property type="evidence" value="ECO:0007669"/>
    <property type="project" value="TreeGrafter"/>
</dbReference>
<accession>A0A1I7S5B0</accession>
<dbReference type="GO" id="GO:0046975">
    <property type="term" value="F:histone H3K36 methyltransferase activity"/>
    <property type="evidence" value="ECO:0007669"/>
    <property type="project" value="TreeGrafter"/>
</dbReference>
<dbReference type="Gene3D" id="1.10.10.1450">
    <property type="match status" value="1"/>
</dbReference>
<feature type="region of interest" description="Disordered" evidence="1">
    <location>
        <begin position="1"/>
        <end position="21"/>
    </location>
</feature>
<evidence type="ECO:0000313" key="3">
    <source>
        <dbReference type="WBParaSite" id="BXY_0819500.1"/>
    </source>
</evidence>
<dbReference type="Proteomes" id="UP000095284">
    <property type="component" value="Unplaced"/>
</dbReference>
<dbReference type="GO" id="GO:0003697">
    <property type="term" value="F:single-stranded DNA binding"/>
    <property type="evidence" value="ECO:0007669"/>
    <property type="project" value="TreeGrafter"/>
</dbReference>
<name>A0A1I7S5B0_BURXY</name>
<dbReference type="GO" id="GO:0042800">
    <property type="term" value="F:histone H3K4 methyltransferase activity"/>
    <property type="evidence" value="ECO:0007669"/>
    <property type="project" value="TreeGrafter"/>
</dbReference>